<sequence>MSQAGAAAVVPAASSTRSSSITDVPWDELDKPKFYTLAFTSFLGLRVLLHPTLVVKTRMQATGEVYSGTVAAVRHIVKQEGMRGVYKGFGVASLSLLPRQAYFTIYELLRRYLGPESSPSLYMSMGAQQGEVVRNMVAGAGASVAMQVATVPIDVVSQRLMVAGIAGGEGGPTTAAAIAREVYATGGVRGFYRGFAAAVMQFAPTSAAWWSAYGLYKFAPTSAAWWSAYGLYKEPLAARIDALPLNLSEEARQILVQATAGYLAGATTVVLTNPLDVIRTRLQVRRGAAAAGATMLSEARALWAAAGARALMKGLGPRMISVAPASVLVVTTYEYIKRVSRKPAEAVPESVRQELAAAAQLCRRYSGQPV</sequence>
<protein>
    <submittedName>
        <fullName evidence="6">Mitochondrial carrier domain-containing protein</fullName>
    </submittedName>
</protein>
<dbReference type="PROSITE" id="PS50920">
    <property type="entry name" value="SOLCAR"/>
    <property type="match status" value="3"/>
</dbReference>
<keyword evidence="3 4" id="KW-0472">Membrane</keyword>
<comment type="subcellular location">
    <subcellularLocation>
        <location evidence="1">Membrane</location>
        <topology evidence="1">Multi-pass membrane protein</topology>
    </subcellularLocation>
</comment>
<evidence type="ECO:0000313" key="6">
    <source>
        <dbReference type="EMBL" id="KAG5179729.1"/>
    </source>
</evidence>
<dbReference type="Gene3D" id="1.50.40.10">
    <property type="entry name" value="Mitochondrial carrier domain"/>
    <property type="match status" value="2"/>
</dbReference>
<keyword evidence="2 4" id="KW-0812">Transmembrane</keyword>
<comment type="similarity">
    <text evidence="5">Belongs to the mitochondrial carrier (TC 2.A.29) family.</text>
</comment>
<dbReference type="InterPro" id="IPR018108">
    <property type="entry name" value="MCP_transmembrane"/>
</dbReference>
<dbReference type="AlphaFoldDB" id="A0A835YRA5"/>
<feature type="repeat" description="Solcar" evidence="4">
    <location>
        <begin position="252"/>
        <end position="339"/>
    </location>
</feature>
<dbReference type="OrthoDB" id="250329at2759"/>
<evidence type="ECO:0000256" key="5">
    <source>
        <dbReference type="RuleBase" id="RU000488"/>
    </source>
</evidence>
<evidence type="ECO:0000256" key="2">
    <source>
        <dbReference type="ARBA" id="ARBA00022692"/>
    </source>
</evidence>
<dbReference type="GO" id="GO:0016020">
    <property type="term" value="C:membrane"/>
    <property type="evidence" value="ECO:0007669"/>
    <property type="project" value="UniProtKB-SubCell"/>
</dbReference>
<name>A0A835YRA5_9STRA</name>
<dbReference type="PANTHER" id="PTHR46314:SF2">
    <property type="entry name" value="SOLUTE CARRIER FAMILY 25 MEMBER 44"/>
    <property type="match status" value="1"/>
</dbReference>
<proteinExistence type="inferred from homology"/>
<feature type="repeat" description="Solcar" evidence="4">
    <location>
        <begin position="130"/>
        <end position="219"/>
    </location>
</feature>
<comment type="caution">
    <text evidence="6">The sequence shown here is derived from an EMBL/GenBank/DDBJ whole genome shotgun (WGS) entry which is preliminary data.</text>
</comment>
<evidence type="ECO:0000313" key="7">
    <source>
        <dbReference type="Proteomes" id="UP000664859"/>
    </source>
</evidence>
<dbReference type="GO" id="GO:0005739">
    <property type="term" value="C:mitochondrion"/>
    <property type="evidence" value="ECO:0007669"/>
    <property type="project" value="InterPro"/>
</dbReference>
<dbReference type="Proteomes" id="UP000664859">
    <property type="component" value="Unassembled WGS sequence"/>
</dbReference>
<dbReference type="GO" id="GO:0015658">
    <property type="term" value="F:branched-chain amino acid transmembrane transporter activity"/>
    <property type="evidence" value="ECO:0007669"/>
    <property type="project" value="InterPro"/>
</dbReference>
<gene>
    <name evidence="6" type="ORF">JKP88DRAFT_325704</name>
</gene>
<dbReference type="SUPFAM" id="SSF103506">
    <property type="entry name" value="Mitochondrial carrier"/>
    <property type="match status" value="1"/>
</dbReference>
<dbReference type="InterPro" id="IPR042164">
    <property type="entry name" value="SLC25A44"/>
</dbReference>
<accession>A0A835YRA5</accession>
<evidence type="ECO:0000256" key="4">
    <source>
        <dbReference type="PROSITE-ProRule" id="PRU00282"/>
    </source>
</evidence>
<feature type="repeat" description="Solcar" evidence="4">
    <location>
        <begin position="32"/>
        <end position="112"/>
    </location>
</feature>
<dbReference type="InterPro" id="IPR023395">
    <property type="entry name" value="MCP_dom_sf"/>
</dbReference>
<keyword evidence="7" id="KW-1185">Reference proteome</keyword>
<evidence type="ECO:0000256" key="1">
    <source>
        <dbReference type="ARBA" id="ARBA00004141"/>
    </source>
</evidence>
<evidence type="ECO:0000256" key="3">
    <source>
        <dbReference type="ARBA" id="ARBA00023136"/>
    </source>
</evidence>
<organism evidence="6 7">
    <name type="scientific">Tribonema minus</name>
    <dbReference type="NCBI Taxonomy" id="303371"/>
    <lineage>
        <taxon>Eukaryota</taxon>
        <taxon>Sar</taxon>
        <taxon>Stramenopiles</taxon>
        <taxon>Ochrophyta</taxon>
        <taxon>PX clade</taxon>
        <taxon>Xanthophyceae</taxon>
        <taxon>Tribonematales</taxon>
        <taxon>Tribonemataceae</taxon>
        <taxon>Tribonema</taxon>
    </lineage>
</organism>
<dbReference type="GO" id="GO:0009083">
    <property type="term" value="P:branched-chain amino acid catabolic process"/>
    <property type="evidence" value="ECO:0007669"/>
    <property type="project" value="InterPro"/>
</dbReference>
<keyword evidence="5" id="KW-0813">Transport</keyword>
<reference evidence="6" key="1">
    <citation type="submission" date="2021-02" db="EMBL/GenBank/DDBJ databases">
        <title>First Annotated Genome of the Yellow-green Alga Tribonema minus.</title>
        <authorList>
            <person name="Mahan K.M."/>
        </authorList>
    </citation>
    <scope>NUCLEOTIDE SEQUENCE</scope>
    <source>
        <strain evidence="6">UTEX B ZZ1240</strain>
    </source>
</reference>
<dbReference type="EMBL" id="JAFCMP010000445">
    <property type="protein sequence ID" value="KAG5179729.1"/>
    <property type="molecule type" value="Genomic_DNA"/>
</dbReference>
<dbReference type="Pfam" id="PF00153">
    <property type="entry name" value="Mito_carr"/>
    <property type="match status" value="3"/>
</dbReference>
<dbReference type="PANTHER" id="PTHR46314">
    <property type="entry name" value="SOLUTE CARRIER FAMILY 25 MEMBER 44"/>
    <property type="match status" value="1"/>
</dbReference>